<dbReference type="Proteomes" id="UP001595645">
    <property type="component" value="Unassembled WGS sequence"/>
</dbReference>
<reference evidence="4" key="1">
    <citation type="journal article" date="2019" name="Int. J. Syst. Evol. Microbiol.">
        <title>The Global Catalogue of Microorganisms (GCM) 10K type strain sequencing project: providing services to taxonomists for standard genome sequencing and annotation.</title>
        <authorList>
            <consortium name="The Broad Institute Genomics Platform"/>
            <consortium name="The Broad Institute Genome Sequencing Center for Infectious Disease"/>
            <person name="Wu L."/>
            <person name="Ma J."/>
        </authorList>
    </citation>
    <scope>NUCLEOTIDE SEQUENCE [LARGE SCALE GENOMIC DNA]</scope>
    <source>
        <strain evidence="4">CGMCC 4.7676</strain>
    </source>
</reference>
<protein>
    <submittedName>
        <fullName evidence="3">SMI1/KNR4 family protein</fullName>
    </submittedName>
</protein>
<name>A0ABV7PC38_9PSEU</name>
<feature type="region of interest" description="Disordered" evidence="1">
    <location>
        <begin position="179"/>
        <end position="202"/>
    </location>
</feature>
<comment type="caution">
    <text evidence="3">The sequence shown here is derived from an EMBL/GenBank/DDBJ whole genome shotgun (WGS) entry which is preliminary data.</text>
</comment>
<dbReference type="InterPro" id="IPR018958">
    <property type="entry name" value="Knr4/Smi1-like_dom"/>
</dbReference>
<evidence type="ECO:0000259" key="2">
    <source>
        <dbReference type="Pfam" id="PF09346"/>
    </source>
</evidence>
<dbReference type="Pfam" id="PF09346">
    <property type="entry name" value="SMI1_KNR4"/>
    <property type="match status" value="1"/>
</dbReference>
<gene>
    <name evidence="3" type="ORF">ACFOSH_41990</name>
</gene>
<feature type="domain" description="Knr4/Smi1-like" evidence="2">
    <location>
        <begin position="30"/>
        <end position="168"/>
    </location>
</feature>
<accession>A0ABV7PC38</accession>
<dbReference type="EMBL" id="JBHRWK010000110">
    <property type="protein sequence ID" value="MFC3456042.1"/>
    <property type="molecule type" value="Genomic_DNA"/>
</dbReference>
<evidence type="ECO:0000313" key="3">
    <source>
        <dbReference type="EMBL" id="MFC3456042.1"/>
    </source>
</evidence>
<dbReference type="RefSeq" id="WP_378247036.1">
    <property type="nucleotide sequence ID" value="NZ_JBHRWK010000110.1"/>
</dbReference>
<sequence>MNCSVDATWRRITAWLCTHSPVTAATLQRPARAEDVRAVQHVVGQPLPDDLLAWWGLMNGVDDEFGYRTAFTVPGVYMPLGVTRVQEEWASLSARPDEDCCRPGGLHLRSAGEATIGFCTALIPVCRAVDGAVLAVDLRPGAEQGRVMDWMAEAGSCRTAWTCVGAMLADTAQRLEHHYAAPETPARPGDPTIRENGSLTWA</sequence>
<proteinExistence type="predicted"/>
<keyword evidence="4" id="KW-1185">Reference proteome</keyword>
<evidence type="ECO:0000313" key="4">
    <source>
        <dbReference type="Proteomes" id="UP001595645"/>
    </source>
</evidence>
<organism evidence="3 4">
    <name type="scientific">Amycolatopsis speibonae</name>
    <dbReference type="NCBI Taxonomy" id="1450224"/>
    <lineage>
        <taxon>Bacteria</taxon>
        <taxon>Bacillati</taxon>
        <taxon>Actinomycetota</taxon>
        <taxon>Actinomycetes</taxon>
        <taxon>Pseudonocardiales</taxon>
        <taxon>Pseudonocardiaceae</taxon>
        <taxon>Amycolatopsis</taxon>
    </lineage>
</organism>
<evidence type="ECO:0000256" key="1">
    <source>
        <dbReference type="SAM" id="MobiDB-lite"/>
    </source>
</evidence>